<accession>A0AAD7ZXK4</accession>
<evidence type="ECO:0000313" key="2">
    <source>
        <dbReference type="Proteomes" id="UP001233999"/>
    </source>
</evidence>
<organism evidence="1 2">
    <name type="scientific">Diploptera punctata</name>
    <name type="common">Pacific beetle cockroach</name>
    <dbReference type="NCBI Taxonomy" id="6984"/>
    <lineage>
        <taxon>Eukaryota</taxon>
        <taxon>Metazoa</taxon>
        <taxon>Ecdysozoa</taxon>
        <taxon>Arthropoda</taxon>
        <taxon>Hexapoda</taxon>
        <taxon>Insecta</taxon>
        <taxon>Pterygota</taxon>
        <taxon>Neoptera</taxon>
        <taxon>Polyneoptera</taxon>
        <taxon>Dictyoptera</taxon>
        <taxon>Blattodea</taxon>
        <taxon>Blaberoidea</taxon>
        <taxon>Blaberidae</taxon>
        <taxon>Diplopterinae</taxon>
        <taxon>Diploptera</taxon>
    </lineage>
</organism>
<dbReference type="EMBL" id="JASPKZ010005643">
    <property type="protein sequence ID" value="KAJ9588562.1"/>
    <property type="molecule type" value="Genomic_DNA"/>
</dbReference>
<protein>
    <submittedName>
        <fullName evidence="1">Uncharacterized protein</fullName>
    </submittedName>
</protein>
<keyword evidence="2" id="KW-1185">Reference proteome</keyword>
<evidence type="ECO:0000313" key="1">
    <source>
        <dbReference type="EMBL" id="KAJ9588562.1"/>
    </source>
</evidence>
<comment type="caution">
    <text evidence="1">The sequence shown here is derived from an EMBL/GenBank/DDBJ whole genome shotgun (WGS) entry which is preliminary data.</text>
</comment>
<reference evidence="1" key="1">
    <citation type="journal article" date="2023" name="IScience">
        <title>Live-bearing cockroach genome reveals convergent evolutionary mechanisms linked to viviparity in insects and beyond.</title>
        <authorList>
            <person name="Fouks B."/>
            <person name="Harrison M.C."/>
            <person name="Mikhailova A.A."/>
            <person name="Marchal E."/>
            <person name="English S."/>
            <person name="Carruthers M."/>
            <person name="Jennings E.C."/>
            <person name="Chiamaka E.L."/>
            <person name="Frigard R.A."/>
            <person name="Pippel M."/>
            <person name="Attardo G.M."/>
            <person name="Benoit J.B."/>
            <person name="Bornberg-Bauer E."/>
            <person name="Tobe S.S."/>
        </authorList>
    </citation>
    <scope>NUCLEOTIDE SEQUENCE</scope>
    <source>
        <strain evidence="1">Stay&amp;Tobe</strain>
    </source>
</reference>
<name>A0AAD7ZXK4_DIPPU</name>
<feature type="non-terminal residue" evidence="1">
    <location>
        <position position="1"/>
    </location>
</feature>
<proteinExistence type="predicted"/>
<feature type="non-terminal residue" evidence="1">
    <location>
        <position position="50"/>
    </location>
</feature>
<dbReference type="Proteomes" id="UP001233999">
    <property type="component" value="Unassembled WGS sequence"/>
</dbReference>
<gene>
    <name evidence="1" type="ORF">L9F63_028135</name>
</gene>
<sequence>YVFWVFSNCSARTIIGNGTPVTFKTCLQYVKQNDMLFDIILYTEFNHNEL</sequence>
<reference evidence="1" key="2">
    <citation type="submission" date="2023-05" db="EMBL/GenBank/DDBJ databases">
        <authorList>
            <person name="Fouks B."/>
        </authorList>
    </citation>
    <scope>NUCLEOTIDE SEQUENCE</scope>
    <source>
        <strain evidence="1">Stay&amp;Tobe</strain>
        <tissue evidence="1">Testes</tissue>
    </source>
</reference>
<dbReference type="AlphaFoldDB" id="A0AAD7ZXK4"/>